<reference evidence="2 3" key="1">
    <citation type="submission" date="2024-02" db="EMBL/GenBank/DDBJ databases">
        <title>A draft genome for the cacao thread blight pathogen Marasmius crinis-equi.</title>
        <authorList>
            <person name="Cohen S.P."/>
            <person name="Baruah I.K."/>
            <person name="Amoako-Attah I."/>
            <person name="Bukari Y."/>
            <person name="Meinhardt L.W."/>
            <person name="Bailey B.A."/>
        </authorList>
    </citation>
    <scope>NUCLEOTIDE SEQUENCE [LARGE SCALE GENOMIC DNA]</scope>
    <source>
        <strain evidence="2 3">GH-76</strain>
    </source>
</reference>
<feature type="compositionally biased region" description="Low complexity" evidence="1">
    <location>
        <begin position="36"/>
        <end position="49"/>
    </location>
</feature>
<accession>A0ABR3F4Y9</accession>
<feature type="region of interest" description="Disordered" evidence="1">
    <location>
        <begin position="1"/>
        <end position="52"/>
    </location>
</feature>
<feature type="region of interest" description="Disordered" evidence="1">
    <location>
        <begin position="181"/>
        <end position="217"/>
    </location>
</feature>
<keyword evidence="3" id="KW-1185">Reference proteome</keyword>
<sequence>MLDIEEYDPPVEPKPQPVKRKRGRLRKAQPTSPLNTATAATPSVSSAPTELSENDDMTFDLAAHVAQPDQNIWIQGKRGAHGTKTVKVDPIGFGPIPVSISIGWGSFKLAVAELVSCGENMDRLAIEAFRWRLSALKNAPLYTLNEMHLSSMIHQIKLAKPGTGKYIILDMQPPLREQKKKDLPWNNESNQTSSSVQDQQESDSEDDVGPMAKKVCCSGRPLPVVTQLT</sequence>
<dbReference type="Proteomes" id="UP001465976">
    <property type="component" value="Unassembled WGS sequence"/>
</dbReference>
<dbReference type="EMBL" id="JBAHYK010000982">
    <property type="protein sequence ID" value="KAL0570162.1"/>
    <property type="molecule type" value="Genomic_DNA"/>
</dbReference>
<protein>
    <submittedName>
        <fullName evidence="2">Uncharacterized protein</fullName>
    </submittedName>
</protein>
<evidence type="ECO:0000313" key="3">
    <source>
        <dbReference type="Proteomes" id="UP001465976"/>
    </source>
</evidence>
<proteinExistence type="predicted"/>
<evidence type="ECO:0000313" key="2">
    <source>
        <dbReference type="EMBL" id="KAL0570162.1"/>
    </source>
</evidence>
<evidence type="ECO:0000256" key="1">
    <source>
        <dbReference type="SAM" id="MobiDB-lite"/>
    </source>
</evidence>
<feature type="compositionally biased region" description="Basic residues" evidence="1">
    <location>
        <begin position="17"/>
        <end position="27"/>
    </location>
</feature>
<name>A0ABR3F4Y9_9AGAR</name>
<comment type="caution">
    <text evidence="2">The sequence shown here is derived from an EMBL/GenBank/DDBJ whole genome shotgun (WGS) entry which is preliminary data.</text>
</comment>
<gene>
    <name evidence="2" type="ORF">V5O48_011806</name>
</gene>
<organism evidence="2 3">
    <name type="scientific">Marasmius crinis-equi</name>
    <dbReference type="NCBI Taxonomy" id="585013"/>
    <lineage>
        <taxon>Eukaryota</taxon>
        <taxon>Fungi</taxon>
        <taxon>Dikarya</taxon>
        <taxon>Basidiomycota</taxon>
        <taxon>Agaricomycotina</taxon>
        <taxon>Agaricomycetes</taxon>
        <taxon>Agaricomycetidae</taxon>
        <taxon>Agaricales</taxon>
        <taxon>Marasmiineae</taxon>
        <taxon>Marasmiaceae</taxon>
        <taxon>Marasmius</taxon>
    </lineage>
</organism>